<dbReference type="EMBL" id="CAOQHR010000009">
    <property type="protein sequence ID" value="CAI6339785.1"/>
    <property type="molecule type" value="Genomic_DNA"/>
</dbReference>
<keyword evidence="2" id="KW-1185">Reference proteome</keyword>
<name>A0A9W4XT82_9PLEO</name>
<evidence type="ECO:0000313" key="2">
    <source>
        <dbReference type="Proteomes" id="UP001152607"/>
    </source>
</evidence>
<gene>
    <name evidence="1" type="ORF">PDIGIT_LOCUS12949</name>
</gene>
<protein>
    <submittedName>
        <fullName evidence="1">Uncharacterized protein</fullName>
    </submittedName>
</protein>
<sequence length="437" mass="50422">MKLSHDLILTLADVCETKDRNMLRAVHTKFKTALDRAFYRDAPTTLHVVIHPESMDRLKYAYKFPQLAERITCVQLSTFLVQGDPWDAGTLASFDEIQYDQLCHYEQTAMIPGPSDMAPYCRDFICGTWSLPNLKRIVFANTATEFPYQMTVAPLAAISGRQKIIEIAGYDILEDDSIEHEPNELLLRHNIMIHLFPRLSSTLQARHLALDIKYLATIDNFKFRDFHGAAGMKQHHSDFAQAWRSIARHIQNLAISCGPDPTYGPYQSYMSKDEFGFSVKMLELTCRRAENNDPSDVLFWPKSRLPLIRQSLRIISLFECDIYAKELAEFLENNPSCTEISIHEVDVYPKTSFQRRIGWQESFIVMKEMHDLRSLSLRHIDYVPYDIRQVLNPSPPYVFLGRDKILQGLSYLIDHDNLTTPNLSRAWELVEHDSSVA</sequence>
<proteinExistence type="predicted"/>
<reference evidence="1" key="1">
    <citation type="submission" date="2023-01" db="EMBL/GenBank/DDBJ databases">
        <authorList>
            <person name="Van Ghelder C."/>
            <person name="Rancurel C."/>
        </authorList>
    </citation>
    <scope>NUCLEOTIDE SEQUENCE</scope>
    <source>
        <strain evidence="1">CNCM I-4278</strain>
    </source>
</reference>
<comment type="caution">
    <text evidence="1">The sequence shown here is derived from an EMBL/GenBank/DDBJ whole genome shotgun (WGS) entry which is preliminary data.</text>
</comment>
<organism evidence="1 2">
    <name type="scientific">Periconia digitata</name>
    <dbReference type="NCBI Taxonomy" id="1303443"/>
    <lineage>
        <taxon>Eukaryota</taxon>
        <taxon>Fungi</taxon>
        <taxon>Dikarya</taxon>
        <taxon>Ascomycota</taxon>
        <taxon>Pezizomycotina</taxon>
        <taxon>Dothideomycetes</taxon>
        <taxon>Pleosporomycetidae</taxon>
        <taxon>Pleosporales</taxon>
        <taxon>Massarineae</taxon>
        <taxon>Periconiaceae</taxon>
        <taxon>Periconia</taxon>
    </lineage>
</organism>
<accession>A0A9W4XT82</accession>
<evidence type="ECO:0000313" key="1">
    <source>
        <dbReference type="EMBL" id="CAI6339785.1"/>
    </source>
</evidence>
<dbReference type="Proteomes" id="UP001152607">
    <property type="component" value="Unassembled WGS sequence"/>
</dbReference>
<dbReference type="AlphaFoldDB" id="A0A9W4XT82"/>